<sequence>LLVLLLSSATSSDGNTPVTTSLYFNAKDVYHVTCWPIDAVVDTDAGKARAAELRKAGYEYFGMATTTLAGSQCENWHSIITEREDKDQAFIDTGIPSKGINVEYYANHAQCRWLPMHSGERISTTSSDSYGNGTAIPVADPEEDGQRPASGPWCYILDGNGKPEPARCLSYCGAIYETERKRKAVAHTSLVPPPHVNHNPAFTEHLGTVFDVSPSHKAMIYVKPSMESHADELLEQKRIVFYVCCGVVGAVILWITACHFLGLRVKRRRLAILAIQRQAISASITRRRRESQAEHEEEDARER</sequence>
<dbReference type="Gene3D" id="2.40.20.10">
    <property type="entry name" value="Plasminogen Kringle 4"/>
    <property type="match status" value="1"/>
</dbReference>
<dbReference type="InterPro" id="IPR038178">
    <property type="entry name" value="Kringle_sf"/>
</dbReference>
<feature type="transmembrane region" description="Helical" evidence="2">
    <location>
        <begin position="239"/>
        <end position="263"/>
    </location>
</feature>
<reference evidence="5" key="1">
    <citation type="journal article" date="2008" name="Nat. Genet.">
        <title>The Pristionchus pacificus genome provides a unique perspective on nematode lifestyle and parasitism.</title>
        <authorList>
            <person name="Dieterich C."/>
            <person name="Clifton S.W."/>
            <person name="Schuster L.N."/>
            <person name="Chinwalla A."/>
            <person name="Delehaunty K."/>
            <person name="Dinkelacker I."/>
            <person name="Fulton L."/>
            <person name="Fulton R."/>
            <person name="Godfrey J."/>
            <person name="Minx P."/>
            <person name="Mitreva M."/>
            <person name="Roeseler W."/>
            <person name="Tian H."/>
            <person name="Witte H."/>
            <person name="Yang S.P."/>
            <person name="Wilson R.K."/>
            <person name="Sommer R.J."/>
        </authorList>
    </citation>
    <scope>NUCLEOTIDE SEQUENCE [LARGE SCALE GENOMIC DNA]</scope>
    <source>
        <strain evidence="5">PS312</strain>
    </source>
</reference>
<evidence type="ECO:0000259" key="3">
    <source>
        <dbReference type="PROSITE" id="PS50070"/>
    </source>
</evidence>
<keyword evidence="2" id="KW-0812">Transmembrane</keyword>
<dbReference type="Proteomes" id="UP000005239">
    <property type="component" value="Unassembled WGS sequence"/>
</dbReference>
<evidence type="ECO:0000313" key="5">
    <source>
        <dbReference type="Proteomes" id="UP000005239"/>
    </source>
</evidence>
<reference evidence="4" key="2">
    <citation type="submission" date="2022-06" db="UniProtKB">
        <authorList>
            <consortium name="EnsemblMetazoa"/>
        </authorList>
    </citation>
    <scope>IDENTIFICATION</scope>
    <source>
        <strain evidence="4">PS312</strain>
    </source>
</reference>
<accession>A0A8R1YT26</accession>
<dbReference type="AlphaFoldDB" id="A0A8R1YT26"/>
<dbReference type="InterPro" id="IPR058845">
    <property type="entry name" value="Kringle_2"/>
</dbReference>
<keyword evidence="2" id="KW-0472">Membrane</keyword>
<keyword evidence="5" id="KW-1185">Reference proteome</keyword>
<name>A0A8R1YT26_PRIPA</name>
<dbReference type="PROSITE" id="PS50070">
    <property type="entry name" value="KRINGLE_2"/>
    <property type="match status" value="1"/>
</dbReference>
<keyword evidence="2" id="KW-1133">Transmembrane helix</keyword>
<dbReference type="EnsemblMetazoa" id="PPA31632.1">
    <property type="protein sequence ID" value="PPA31632.1"/>
    <property type="gene ID" value="WBGene00204496"/>
</dbReference>
<gene>
    <name evidence="4" type="primary">WBGene00204496</name>
</gene>
<dbReference type="InterPro" id="IPR000001">
    <property type="entry name" value="Kringle"/>
</dbReference>
<keyword evidence="1" id="KW-0420">Kringle</keyword>
<feature type="domain" description="Kringle" evidence="3">
    <location>
        <begin position="57"/>
        <end position="178"/>
    </location>
</feature>
<comment type="caution">
    <text evidence="1">Lacks conserved residue(s) required for the propagation of feature annotation.</text>
</comment>
<dbReference type="Pfam" id="PF25866">
    <property type="entry name" value="Kringle_2"/>
    <property type="match status" value="1"/>
</dbReference>
<evidence type="ECO:0000256" key="2">
    <source>
        <dbReference type="SAM" id="Phobius"/>
    </source>
</evidence>
<evidence type="ECO:0000256" key="1">
    <source>
        <dbReference type="PROSITE-ProRule" id="PRU00121"/>
    </source>
</evidence>
<proteinExistence type="predicted"/>
<organism evidence="4 5">
    <name type="scientific">Pristionchus pacificus</name>
    <name type="common">Parasitic nematode worm</name>
    <dbReference type="NCBI Taxonomy" id="54126"/>
    <lineage>
        <taxon>Eukaryota</taxon>
        <taxon>Metazoa</taxon>
        <taxon>Ecdysozoa</taxon>
        <taxon>Nematoda</taxon>
        <taxon>Chromadorea</taxon>
        <taxon>Rhabditida</taxon>
        <taxon>Rhabditina</taxon>
        <taxon>Diplogasteromorpha</taxon>
        <taxon>Diplogasteroidea</taxon>
        <taxon>Neodiplogasteridae</taxon>
        <taxon>Pristionchus</taxon>
    </lineage>
</organism>
<protein>
    <recommendedName>
        <fullName evidence="3">Kringle domain-containing protein</fullName>
    </recommendedName>
</protein>
<evidence type="ECO:0000313" key="4">
    <source>
        <dbReference type="EnsemblMetazoa" id="PPA31632.1"/>
    </source>
</evidence>